<proteinExistence type="predicted"/>
<evidence type="ECO:0000259" key="3">
    <source>
        <dbReference type="Pfam" id="PF02581"/>
    </source>
</evidence>
<dbReference type="InterPro" id="IPR036206">
    <property type="entry name" value="ThiamineP_synth_sf"/>
</dbReference>
<accession>A0A9D1TH55</accession>
<evidence type="ECO:0000313" key="4">
    <source>
        <dbReference type="EMBL" id="HIV40112.1"/>
    </source>
</evidence>
<protein>
    <submittedName>
        <fullName evidence="4">Thiamine phosphate synthase</fullName>
    </submittedName>
</protein>
<dbReference type="EMBL" id="DXIQ01000099">
    <property type="protein sequence ID" value="HIV40112.1"/>
    <property type="molecule type" value="Genomic_DNA"/>
</dbReference>
<keyword evidence="2" id="KW-0784">Thiamine biosynthesis</keyword>
<evidence type="ECO:0000256" key="1">
    <source>
        <dbReference type="ARBA" id="ARBA00004948"/>
    </source>
</evidence>
<sequence>MSREEIETLETEKDLWSRITVITNRKLAIRPFLDQIEILCQKGPERILLREKDLGLPEYEKLAEEVKEICDRYQVPFYCHTYPEAAVKTGARGLQLPLPVFRETGRQGMDQKIILGCSVHSVREAREAETLGADYVIAGHIYATDCKKGLPPRGLEFLEEICRSVSLPVYAIGGIRLDREQIEKTLAAGARGVCVMSGAMTCES</sequence>
<dbReference type="GO" id="GO:0004789">
    <property type="term" value="F:thiamine-phosphate diphosphorylase activity"/>
    <property type="evidence" value="ECO:0007669"/>
    <property type="project" value="TreeGrafter"/>
</dbReference>
<dbReference type="InterPro" id="IPR013785">
    <property type="entry name" value="Aldolase_TIM"/>
</dbReference>
<reference evidence="4" key="2">
    <citation type="submission" date="2021-04" db="EMBL/GenBank/DDBJ databases">
        <authorList>
            <person name="Gilroy R."/>
        </authorList>
    </citation>
    <scope>NUCLEOTIDE SEQUENCE</scope>
    <source>
        <strain evidence="4">CHK195-9823</strain>
    </source>
</reference>
<dbReference type="GO" id="GO:0009228">
    <property type="term" value="P:thiamine biosynthetic process"/>
    <property type="evidence" value="ECO:0007669"/>
    <property type="project" value="UniProtKB-KW"/>
</dbReference>
<comment type="pathway">
    <text evidence="1">Cofactor biosynthesis; thiamine diphosphate biosynthesis.</text>
</comment>
<evidence type="ECO:0000313" key="5">
    <source>
        <dbReference type="Proteomes" id="UP000886814"/>
    </source>
</evidence>
<dbReference type="PANTHER" id="PTHR20857">
    <property type="entry name" value="THIAMINE-PHOSPHATE PYROPHOSPHORYLASE"/>
    <property type="match status" value="1"/>
</dbReference>
<dbReference type="SUPFAM" id="SSF51391">
    <property type="entry name" value="Thiamin phosphate synthase"/>
    <property type="match status" value="1"/>
</dbReference>
<organism evidence="4 5">
    <name type="scientific">Candidatus Blautia stercorigallinarum</name>
    <dbReference type="NCBI Taxonomy" id="2838501"/>
    <lineage>
        <taxon>Bacteria</taxon>
        <taxon>Bacillati</taxon>
        <taxon>Bacillota</taxon>
        <taxon>Clostridia</taxon>
        <taxon>Lachnospirales</taxon>
        <taxon>Lachnospiraceae</taxon>
        <taxon>Blautia</taxon>
    </lineage>
</organism>
<dbReference type="Pfam" id="PF02581">
    <property type="entry name" value="TMP-TENI"/>
    <property type="match status" value="1"/>
</dbReference>
<name>A0A9D1TH55_9FIRM</name>
<feature type="domain" description="Thiamine phosphate synthase/TenI" evidence="3">
    <location>
        <begin position="20"/>
        <end position="198"/>
    </location>
</feature>
<reference evidence="4" key="1">
    <citation type="journal article" date="2021" name="PeerJ">
        <title>Extensive microbial diversity within the chicken gut microbiome revealed by metagenomics and culture.</title>
        <authorList>
            <person name="Gilroy R."/>
            <person name="Ravi A."/>
            <person name="Getino M."/>
            <person name="Pursley I."/>
            <person name="Horton D.L."/>
            <person name="Alikhan N.F."/>
            <person name="Baker D."/>
            <person name="Gharbi K."/>
            <person name="Hall N."/>
            <person name="Watson M."/>
            <person name="Adriaenssens E.M."/>
            <person name="Foster-Nyarko E."/>
            <person name="Jarju S."/>
            <person name="Secka A."/>
            <person name="Antonio M."/>
            <person name="Oren A."/>
            <person name="Chaudhuri R.R."/>
            <person name="La Ragione R."/>
            <person name="Hildebrand F."/>
            <person name="Pallen M.J."/>
        </authorList>
    </citation>
    <scope>NUCLEOTIDE SEQUENCE</scope>
    <source>
        <strain evidence="4">CHK195-9823</strain>
    </source>
</reference>
<dbReference type="AlphaFoldDB" id="A0A9D1TH55"/>
<dbReference type="Gene3D" id="3.20.20.70">
    <property type="entry name" value="Aldolase class I"/>
    <property type="match status" value="1"/>
</dbReference>
<dbReference type="CDD" id="cd00564">
    <property type="entry name" value="TMP_TenI"/>
    <property type="match status" value="1"/>
</dbReference>
<dbReference type="PANTHER" id="PTHR20857:SF15">
    <property type="entry name" value="THIAMINE-PHOSPHATE SYNTHASE"/>
    <property type="match status" value="1"/>
</dbReference>
<dbReference type="GO" id="GO:0005737">
    <property type="term" value="C:cytoplasm"/>
    <property type="evidence" value="ECO:0007669"/>
    <property type="project" value="TreeGrafter"/>
</dbReference>
<gene>
    <name evidence="4" type="ORF">H9747_14155</name>
</gene>
<dbReference type="InterPro" id="IPR022998">
    <property type="entry name" value="ThiamineP_synth_TenI"/>
</dbReference>
<evidence type="ECO:0000256" key="2">
    <source>
        <dbReference type="ARBA" id="ARBA00022977"/>
    </source>
</evidence>
<comment type="caution">
    <text evidence="4">The sequence shown here is derived from an EMBL/GenBank/DDBJ whole genome shotgun (WGS) entry which is preliminary data.</text>
</comment>
<dbReference type="Proteomes" id="UP000886814">
    <property type="component" value="Unassembled WGS sequence"/>
</dbReference>